<evidence type="ECO:0000313" key="2">
    <source>
        <dbReference type="Proteomes" id="UP001480595"/>
    </source>
</evidence>
<dbReference type="Proteomes" id="UP001480595">
    <property type="component" value="Unassembled WGS sequence"/>
</dbReference>
<keyword evidence="2" id="KW-1185">Reference proteome</keyword>
<keyword evidence="1" id="KW-0418">Kinase</keyword>
<dbReference type="SUPFAM" id="SSF81301">
    <property type="entry name" value="Nucleotidyltransferase"/>
    <property type="match status" value="1"/>
</dbReference>
<protein>
    <submittedName>
        <fullName evidence="1">Grpb/dephospho-CoA kinase</fullName>
    </submittedName>
</protein>
<dbReference type="EMBL" id="JAQQWL010000009">
    <property type="protein sequence ID" value="KAK8058211.1"/>
    <property type="molecule type" value="Genomic_DNA"/>
</dbReference>
<evidence type="ECO:0000313" key="1">
    <source>
        <dbReference type="EMBL" id="KAK8058211.1"/>
    </source>
</evidence>
<dbReference type="GO" id="GO:0016301">
    <property type="term" value="F:kinase activity"/>
    <property type="evidence" value="ECO:0007669"/>
    <property type="project" value="UniProtKB-KW"/>
</dbReference>
<dbReference type="RefSeq" id="XP_066713657.1">
    <property type="nucleotide sequence ID" value="XM_066860068.1"/>
</dbReference>
<dbReference type="GeneID" id="92093131"/>
<keyword evidence="1" id="KW-0808">Transferase</keyword>
<proteinExistence type="predicted"/>
<sequence length="210" mass="23153">MMPSSSEVTKHHHDANMSAVQMVAGPRNKKPLQIVDPSPAWASTFAALAQQIRDALGDRALAVEHVGSTSVPGLPAKDVIDIDLVVADPGDEPAYVGRLEEEGFVFYFRDLSPGSHQHRFFGRDGPPVWVNLHVYGPDCPEVACHCVFRDWLRANEHDRDLYARTKLDAMAACRGGGETIREYNARKEPVIREILDRAFRANGLLGPGSE</sequence>
<dbReference type="PANTHER" id="PTHR34822">
    <property type="entry name" value="GRPB DOMAIN PROTEIN (AFU_ORTHOLOGUE AFUA_1G01530)"/>
    <property type="match status" value="1"/>
</dbReference>
<gene>
    <name evidence="1" type="ORF">PG994_008659</name>
</gene>
<organism evidence="1 2">
    <name type="scientific">Apiospora phragmitis</name>
    <dbReference type="NCBI Taxonomy" id="2905665"/>
    <lineage>
        <taxon>Eukaryota</taxon>
        <taxon>Fungi</taxon>
        <taxon>Dikarya</taxon>
        <taxon>Ascomycota</taxon>
        <taxon>Pezizomycotina</taxon>
        <taxon>Sordariomycetes</taxon>
        <taxon>Xylariomycetidae</taxon>
        <taxon>Amphisphaeriales</taxon>
        <taxon>Apiosporaceae</taxon>
        <taxon>Apiospora</taxon>
    </lineage>
</organism>
<dbReference type="InterPro" id="IPR043519">
    <property type="entry name" value="NT_sf"/>
</dbReference>
<dbReference type="InterPro" id="IPR007344">
    <property type="entry name" value="GrpB/CoaE"/>
</dbReference>
<accession>A0ABR1UH25</accession>
<dbReference type="PANTHER" id="PTHR34822:SF1">
    <property type="entry name" value="GRPB FAMILY PROTEIN"/>
    <property type="match status" value="1"/>
</dbReference>
<dbReference type="Gene3D" id="3.30.460.10">
    <property type="entry name" value="Beta Polymerase, domain 2"/>
    <property type="match status" value="1"/>
</dbReference>
<dbReference type="Pfam" id="PF04229">
    <property type="entry name" value="GrpB"/>
    <property type="match status" value="1"/>
</dbReference>
<name>A0ABR1UH25_9PEZI</name>
<reference evidence="1 2" key="1">
    <citation type="submission" date="2023-01" db="EMBL/GenBank/DDBJ databases">
        <title>Analysis of 21 Apiospora genomes using comparative genomics revels a genus with tremendous synthesis potential of carbohydrate active enzymes and secondary metabolites.</title>
        <authorList>
            <person name="Sorensen T."/>
        </authorList>
    </citation>
    <scope>NUCLEOTIDE SEQUENCE [LARGE SCALE GENOMIC DNA]</scope>
    <source>
        <strain evidence="1 2">CBS 135458</strain>
    </source>
</reference>
<comment type="caution">
    <text evidence="1">The sequence shown here is derived from an EMBL/GenBank/DDBJ whole genome shotgun (WGS) entry which is preliminary data.</text>
</comment>